<dbReference type="OrthoDB" id="9773673at2"/>
<dbReference type="EMBL" id="JACIIG010000027">
    <property type="protein sequence ID" value="MBB4571527.1"/>
    <property type="molecule type" value="Genomic_DNA"/>
</dbReference>
<evidence type="ECO:0000256" key="1">
    <source>
        <dbReference type="ARBA" id="ARBA00004196"/>
    </source>
</evidence>
<evidence type="ECO:0000313" key="7">
    <source>
        <dbReference type="Proteomes" id="UP000543836"/>
    </source>
</evidence>
<organism evidence="6 7">
    <name type="scientific">Rhizobium leucaenae</name>
    <dbReference type="NCBI Taxonomy" id="29450"/>
    <lineage>
        <taxon>Bacteria</taxon>
        <taxon>Pseudomonadati</taxon>
        <taxon>Pseudomonadota</taxon>
        <taxon>Alphaproteobacteria</taxon>
        <taxon>Hyphomicrobiales</taxon>
        <taxon>Rhizobiaceae</taxon>
        <taxon>Rhizobium/Agrobacterium group</taxon>
        <taxon>Rhizobium</taxon>
    </lineage>
</organism>
<evidence type="ECO:0000313" key="6">
    <source>
        <dbReference type="EMBL" id="MBB4571527.1"/>
    </source>
</evidence>
<dbReference type="AlphaFoldDB" id="A0A7W7A060"/>
<dbReference type="GeneID" id="32531093"/>
<dbReference type="PANTHER" id="PTHR46847:SF1">
    <property type="entry name" value="D-ALLOSE-BINDING PERIPLASMIC PROTEIN-RELATED"/>
    <property type="match status" value="1"/>
</dbReference>
<dbReference type="PANTHER" id="PTHR46847">
    <property type="entry name" value="D-ALLOSE-BINDING PERIPLASMIC PROTEIN-RELATED"/>
    <property type="match status" value="1"/>
</dbReference>
<keyword evidence="7" id="KW-1185">Reference proteome</keyword>
<dbReference type="GO" id="GO:0030246">
    <property type="term" value="F:carbohydrate binding"/>
    <property type="evidence" value="ECO:0007669"/>
    <property type="project" value="UniProtKB-ARBA"/>
</dbReference>
<reference evidence="6 7" key="1">
    <citation type="submission" date="2020-08" db="EMBL/GenBank/DDBJ databases">
        <title>Genomic Encyclopedia of Type Strains, Phase IV (KMG-V): Genome sequencing to study the core and pangenomes of soil and plant-associated prokaryotes.</title>
        <authorList>
            <person name="Whitman W."/>
        </authorList>
    </citation>
    <scope>NUCLEOTIDE SEQUENCE [LARGE SCALE GENOMIC DNA]</scope>
    <source>
        <strain evidence="6 7">SEMIA 492</strain>
    </source>
</reference>
<keyword evidence="3 4" id="KW-0732">Signal</keyword>
<evidence type="ECO:0000256" key="4">
    <source>
        <dbReference type="SAM" id="SignalP"/>
    </source>
</evidence>
<sequence>MKKIGNSHFASFIGAGAFSRRKILTMAGSAALAITMHSAVMAGGLDKNDIQLVTVIQTNTNPYMLQWAAGSQAFADSVGLPLKTIVSNGDSQQQLAQIQATIAAGKKVVVTINPINSADVPAIVKAVTRSGGFITTQWNKPEGYNPWDVSPNYVAHLTYDGYSAGKWTGKALFTAMGGKGGIIAFKGVLDSPPSKQRYDGMNEALKDFTGVKILDTQAAGWDRQKAYDITKTLLTKYGDEIKGVWAASDSMTLGAYAAFQDAGRLGDVKFSGNDNTEEALKLIDSGPNFVDTYSSDGYYNGALGLAMAYEAAIGKLDVSKLTNDQRAGNYSQFGVDKTNVKQQLKAPTGEEIMAEINKGLFARFVGPELK</sequence>
<proteinExistence type="inferred from homology"/>
<feature type="signal peptide" evidence="4">
    <location>
        <begin position="1"/>
        <end position="42"/>
    </location>
</feature>
<accession>A0A7W7A060</accession>
<evidence type="ECO:0000259" key="5">
    <source>
        <dbReference type="Pfam" id="PF13407"/>
    </source>
</evidence>
<dbReference type="Gene3D" id="3.40.50.2300">
    <property type="match status" value="2"/>
</dbReference>
<feature type="domain" description="Periplasmic binding protein" evidence="5">
    <location>
        <begin position="55"/>
        <end position="315"/>
    </location>
</feature>
<dbReference type="InterPro" id="IPR028082">
    <property type="entry name" value="Peripla_BP_I"/>
</dbReference>
<dbReference type="SUPFAM" id="SSF53822">
    <property type="entry name" value="Periplasmic binding protein-like I"/>
    <property type="match status" value="1"/>
</dbReference>
<protein>
    <submittedName>
        <fullName evidence="6">Ribose transport system substrate-binding protein</fullName>
    </submittedName>
</protein>
<comment type="similarity">
    <text evidence="2">Belongs to the bacterial solute-binding protein 2 family.</text>
</comment>
<evidence type="ECO:0000256" key="2">
    <source>
        <dbReference type="ARBA" id="ARBA00007639"/>
    </source>
</evidence>
<dbReference type="RefSeq" id="WP_051264257.1">
    <property type="nucleotide sequence ID" value="NZ_JACIIG010000027.1"/>
</dbReference>
<feature type="chain" id="PRO_5031279618" evidence="4">
    <location>
        <begin position="43"/>
        <end position="370"/>
    </location>
</feature>
<comment type="subcellular location">
    <subcellularLocation>
        <location evidence="1">Cell envelope</location>
    </subcellularLocation>
</comment>
<dbReference type="Proteomes" id="UP000543836">
    <property type="component" value="Unassembled WGS sequence"/>
</dbReference>
<dbReference type="Pfam" id="PF13407">
    <property type="entry name" value="Peripla_BP_4"/>
    <property type="match status" value="1"/>
</dbReference>
<name>A0A7W7A060_9HYPH</name>
<gene>
    <name evidence="6" type="ORF">GGE60_005689</name>
</gene>
<evidence type="ECO:0000256" key="3">
    <source>
        <dbReference type="ARBA" id="ARBA00022729"/>
    </source>
</evidence>
<dbReference type="CDD" id="cd01536">
    <property type="entry name" value="PBP1_ABC_sugar_binding-like"/>
    <property type="match status" value="1"/>
</dbReference>
<dbReference type="GO" id="GO:0030313">
    <property type="term" value="C:cell envelope"/>
    <property type="evidence" value="ECO:0007669"/>
    <property type="project" value="UniProtKB-SubCell"/>
</dbReference>
<dbReference type="InterPro" id="IPR025997">
    <property type="entry name" value="SBP_2_dom"/>
</dbReference>
<comment type="caution">
    <text evidence="6">The sequence shown here is derived from an EMBL/GenBank/DDBJ whole genome shotgun (WGS) entry which is preliminary data.</text>
</comment>